<dbReference type="Proteomes" id="UP001499910">
    <property type="component" value="Unassembled WGS sequence"/>
</dbReference>
<dbReference type="RefSeq" id="WP_259552324.1">
    <property type="nucleotide sequence ID" value="NZ_BAABHW010000005.1"/>
</dbReference>
<dbReference type="InterPro" id="IPR011928">
    <property type="entry name" value="Phage_phiJL001_Gp84"/>
</dbReference>
<sequence>MSGVEGLDAHLATGTTGVARCWKLTRADGVSYGFTDHDRDLSFDGVTFRAGTGLSAAALSQTTGLAVDNTEGVGALSDAAVTEEDIKAGRFDGARIEAWLVQWAAPENRALTFRGTLGEISRGEGAFTAELRGLSEALNRPQGRVYQRACSAVLGDAACRFDLSTPGYGTEAAPIAVENARVFTFDGALPFEPRWFERGLLRVQDGPGAGLSGAIKRDRLDEDGNRRVELWDSLRAEVTPGTPLRLTAGCDKRMETCKLKFANLLNFRGFPDIPGEDWMAAHPSRRSDSFGGSRR</sequence>
<organism evidence="2 3">
    <name type="scientific">[Roseibacterium] beibuensis</name>
    <dbReference type="NCBI Taxonomy" id="1193142"/>
    <lineage>
        <taxon>Bacteria</taxon>
        <taxon>Pseudomonadati</taxon>
        <taxon>Pseudomonadota</taxon>
        <taxon>Alphaproteobacteria</taxon>
        <taxon>Rhodobacterales</taxon>
        <taxon>Roseobacteraceae</taxon>
        <taxon>Roseicyclus</taxon>
    </lineage>
</organism>
<keyword evidence="3" id="KW-1185">Reference proteome</keyword>
<evidence type="ECO:0000313" key="3">
    <source>
        <dbReference type="Proteomes" id="UP001499910"/>
    </source>
</evidence>
<dbReference type="NCBIfam" id="TIGR02218">
    <property type="entry name" value="phg_TIGR02218"/>
    <property type="match status" value="1"/>
</dbReference>
<evidence type="ECO:0000259" key="1">
    <source>
        <dbReference type="Pfam" id="PF09356"/>
    </source>
</evidence>
<name>A0ABP9LM98_9RHOB</name>
<reference evidence="3" key="1">
    <citation type="journal article" date="2019" name="Int. J. Syst. Evol. Microbiol.">
        <title>The Global Catalogue of Microorganisms (GCM) 10K type strain sequencing project: providing services to taxonomists for standard genome sequencing and annotation.</title>
        <authorList>
            <consortium name="The Broad Institute Genomics Platform"/>
            <consortium name="The Broad Institute Genome Sequencing Center for Infectious Disease"/>
            <person name="Wu L."/>
            <person name="Ma J."/>
        </authorList>
    </citation>
    <scope>NUCLEOTIDE SEQUENCE [LARGE SCALE GENOMIC DNA]</scope>
    <source>
        <strain evidence="3">JCM 18015</strain>
    </source>
</reference>
<evidence type="ECO:0000313" key="2">
    <source>
        <dbReference type="EMBL" id="GAA5079348.1"/>
    </source>
</evidence>
<dbReference type="InterPro" id="IPR018964">
    <property type="entry name" value="Phage_phiJL001_Gp84_C"/>
</dbReference>
<dbReference type="Pfam" id="PF09931">
    <property type="entry name" value="Phage_phiJL001_Gp84_N"/>
    <property type="match status" value="1"/>
</dbReference>
<protein>
    <submittedName>
        <fullName evidence="2">DUF2163 domain-containing protein</fullName>
    </submittedName>
</protein>
<feature type="domain" description="Bacteriophage phiJL001 Gp84 C-terminal" evidence="1">
    <location>
        <begin position="194"/>
        <end position="277"/>
    </location>
</feature>
<accession>A0ABP9LM98</accession>
<dbReference type="EMBL" id="BAABHW010000005">
    <property type="protein sequence ID" value="GAA5079348.1"/>
    <property type="molecule type" value="Genomic_DNA"/>
</dbReference>
<proteinExistence type="predicted"/>
<comment type="caution">
    <text evidence="2">The sequence shown here is derived from an EMBL/GenBank/DDBJ whole genome shotgun (WGS) entry which is preliminary data.</text>
</comment>
<dbReference type="Pfam" id="PF09356">
    <property type="entry name" value="Phage_BR0599"/>
    <property type="match status" value="1"/>
</dbReference>
<gene>
    <name evidence="2" type="ORF">GCM10023209_31470</name>
</gene>